<evidence type="ECO:0000313" key="4">
    <source>
        <dbReference type="Proteomes" id="UP000001555"/>
    </source>
</evidence>
<name>B7PMA6_IXOSC</name>
<reference evidence="2 4" key="1">
    <citation type="submission" date="2008-03" db="EMBL/GenBank/DDBJ databases">
        <title>Annotation of Ixodes scapularis.</title>
        <authorList>
            <consortium name="Ixodes scapularis Genome Project Consortium"/>
            <person name="Caler E."/>
            <person name="Hannick L.I."/>
            <person name="Bidwell S."/>
            <person name="Joardar V."/>
            <person name="Thiagarajan M."/>
            <person name="Amedeo P."/>
            <person name="Galinsky K.J."/>
            <person name="Schobel S."/>
            <person name="Inman J."/>
            <person name="Hostetler J."/>
            <person name="Miller J."/>
            <person name="Hammond M."/>
            <person name="Megy K."/>
            <person name="Lawson D."/>
            <person name="Kodira C."/>
            <person name="Sutton G."/>
            <person name="Meyer J."/>
            <person name="Hill C.A."/>
            <person name="Birren B."/>
            <person name="Nene V."/>
            <person name="Collins F."/>
            <person name="Alarcon-Chaidez F."/>
            <person name="Wikel S."/>
            <person name="Strausberg R."/>
        </authorList>
    </citation>
    <scope>NUCLEOTIDE SEQUENCE [LARGE SCALE GENOMIC DNA]</scope>
    <source>
        <strain evidence="4">Wikel</strain>
        <strain evidence="2">Wikel colony</strain>
    </source>
</reference>
<dbReference type="VEuPathDB" id="VectorBase:ISCI018977"/>
<dbReference type="HOGENOM" id="CLU_2173740_0_0_1"/>
<dbReference type="EnsemblMetazoa" id="ISCW018977-RA">
    <property type="protein sequence ID" value="ISCW018977-PA"/>
    <property type="gene ID" value="ISCW018977"/>
</dbReference>
<evidence type="ECO:0000313" key="3">
    <source>
        <dbReference type="EnsemblMetazoa" id="ISCW018977-PA"/>
    </source>
</evidence>
<dbReference type="EMBL" id="DS746464">
    <property type="protein sequence ID" value="EEC07728.1"/>
    <property type="molecule type" value="Genomic_DNA"/>
</dbReference>
<keyword evidence="4" id="KW-1185">Reference proteome</keyword>
<dbReference type="EMBL" id="ABJB010654931">
    <property type="status" value="NOT_ANNOTATED_CDS"/>
    <property type="molecule type" value="Genomic_DNA"/>
</dbReference>
<gene>
    <name evidence="2" type="ORF">IscW_ISCW018977</name>
</gene>
<dbReference type="AlphaFoldDB" id="B7PMA6"/>
<reference evidence="3" key="2">
    <citation type="submission" date="2020-05" db="UniProtKB">
        <authorList>
            <consortium name="EnsemblMetazoa"/>
        </authorList>
    </citation>
    <scope>IDENTIFICATION</scope>
    <source>
        <strain evidence="3">wikel</strain>
    </source>
</reference>
<dbReference type="Proteomes" id="UP000001555">
    <property type="component" value="Unassembled WGS sequence"/>
</dbReference>
<dbReference type="InParanoid" id="B7PMA6"/>
<protein>
    <submittedName>
        <fullName evidence="2 3">Uncharacterized protein</fullName>
    </submittedName>
</protein>
<feature type="compositionally biased region" description="Polar residues" evidence="1">
    <location>
        <begin position="94"/>
        <end position="110"/>
    </location>
</feature>
<evidence type="ECO:0000313" key="2">
    <source>
        <dbReference type="EMBL" id="EEC07728.1"/>
    </source>
</evidence>
<feature type="compositionally biased region" description="Polar residues" evidence="1">
    <location>
        <begin position="9"/>
        <end position="20"/>
    </location>
</feature>
<feature type="region of interest" description="Disordered" evidence="1">
    <location>
        <begin position="87"/>
        <end position="110"/>
    </location>
</feature>
<feature type="region of interest" description="Disordered" evidence="1">
    <location>
        <begin position="1"/>
        <end position="63"/>
    </location>
</feature>
<organism>
    <name type="scientific">Ixodes scapularis</name>
    <name type="common">Black-legged tick</name>
    <name type="synonym">Deer tick</name>
    <dbReference type="NCBI Taxonomy" id="6945"/>
    <lineage>
        <taxon>Eukaryota</taxon>
        <taxon>Metazoa</taxon>
        <taxon>Ecdysozoa</taxon>
        <taxon>Arthropoda</taxon>
        <taxon>Chelicerata</taxon>
        <taxon>Arachnida</taxon>
        <taxon>Acari</taxon>
        <taxon>Parasitiformes</taxon>
        <taxon>Ixodida</taxon>
        <taxon>Ixodoidea</taxon>
        <taxon>Ixodidae</taxon>
        <taxon>Ixodinae</taxon>
        <taxon>Ixodes</taxon>
    </lineage>
</organism>
<evidence type="ECO:0000256" key="1">
    <source>
        <dbReference type="SAM" id="MobiDB-lite"/>
    </source>
</evidence>
<dbReference type="VEuPathDB" id="VectorBase:ISCW018977"/>
<feature type="compositionally biased region" description="Basic and acidic residues" evidence="1">
    <location>
        <begin position="21"/>
        <end position="33"/>
    </location>
</feature>
<dbReference type="PaxDb" id="6945-B7PMA6"/>
<sequence length="110" mass="12669">MRMMKQIITLASTLGMNNSTRSREQKDSREKDRKRNKMHTNTWTTGDIFSPSRPPNHHAPKRDNRCMAQTSTFCSTGRAHALYCHALHPKTSSRKPSNNKRFTQSRPNNG</sequence>
<proteinExistence type="predicted"/>
<accession>B7PMA6</accession>